<dbReference type="AlphaFoldDB" id="A0AAV4QVL6"/>
<comment type="caution">
    <text evidence="1">The sequence shown here is derived from an EMBL/GenBank/DDBJ whole genome shotgun (WGS) entry which is preliminary data.</text>
</comment>
<dbReference type="EMBL" id="BPLR01006749">
    <property type="protein sequence ID" value="GIY12155.1"/>
    <property type="molecule type" value="Genomic_DNA"/>
</dbReference>
<evidence type="ECO:0008006" key="3">
    <source>
        <dbReference type="Google" id="ProtNLM"/>
    </source>
</evidence>
<dbReference type="Proteomes" id="UP001054945">
    <property type="component" value="Unassembled WGS sequence"/>
</dbReference>
<keyword evidence="2" id="KW-1185">Reference proteome</keyword>
<name>A0AAV4QVL6_CAEEX</name>
<evidence type="ECO:0000313" key="2">
    <source>
        <dbReference type="Proteomes" id="UP001054945"/>
    </source>
</evidence>
<accession>A0AAV4QVL6</accession>
<evidence type="ECO:0000313" key="1">
    <source>
        <dbReference type="EMBL" id="GIY12155.1"/>
    </source>
</evidence>
<reference evidence="1 2" key="1">
    <citation type="submission" date="2021-06" db="EMBL/GenBank/DDBJ databases">
        <title>Caerostris extrusa draft genome.</title>
        <authorList>
            <person name="Kono N."/>
            <person name="Arakawa K."/>
        </authorList>
    </citation>
    <scope>NUCLEOTIDE SEQUENCE [LARGE SCALE GENOMIC DNA]</scope>
</reference>
<protein>
    <recommendedName>
        <fullName evidence="3">Post-SET domain-containing protein</fullName>
    </recommendedName>
</protein>
<sequence>MRCCSRNSCGQHAGDLLVDDDKEDFRVRSPSLYNPAMHSFIDVRCWCSNNIRQVPPRSQLTETLYLSFAALRGPIIADFRQSSFQCPCSRIRCRDHIFH</sequence>
<proteinExistence type="predicted"/>
<gene>
    <name evidence="1" type="ORF">CEXT_17481</name>
</gene>
<organism evidence="1 2">
    <name type="scientific">Caerostris extrusa</name>
    <name type="common">Bark spider</name>
    <name type="synonym">Caerostris bankana</name>
    <dbReference type="NCBI Taxonomy" id="172846"/>
    <lineage>
        <taxon>Eukaryota</taxon>
        <taxon>Metazoa</taxon>
        <taxon>Ecdysozoa</taxon>
        <taxon>Arthropoda</taxon>
        <taxon>Chelicerata</taxon>
        <taxon>Arachnida</taxon>
        <taxon>Araneae</taxon>
        <taxon>Araneomorphae</taxon>
        <taxon>Entelegynae</taxon>
        <taxon>Araneoidea</taxon>
        <taxon>Araneidae</taxon>
        <taxon>Caerostris</taxon>
    </lineage>
</organism>